<protein>
    <submittedName>
        <fullName evidence="1">Uncharacterized protein</fullName>
    </submittedName>
</protein>
<keyword evidence="2" id="KW-1185">Reference proteome</keyword>
<reference evidence="1 2" key="1">
    <citation type="submission" date="2021-08" db="EMBL/GenBank/DDBJ databases">
        <title>Draft genome sequence of Spirulina subsalsa with high tolerance to salinity and hype-accumulation of phycocyanin.</title>
        <authorList>
            <person name="Pei H."/>
            <person name="Jiang L."/>
        </authorList>
    </citation>
    <scope>NUCLEOTIDE SEQUENCE [LARGE SCALE GENOMIC DNA]</scope>
    <source>
        <strain evidence="1 2">FACHB-351</strain>
    </source>
</reference>
<sequence>MIYALVKSAFETGCLSVASESLIRQILAIRSFQSSEMEAIAKLEAALKRGEVQREACPSTLLESFAVFHKSV</sequence>
<dbReference type="Proteomes" id="UP001526426">
    <property type="component" value="Unassembled WGS sequence"/>
</dbReference>
<name>A0ABT3L7C3_9CYAN</name>
<proteinExistence type="predicted"/>
<gene>
    <name evidence="1" type="ORF">K4A83_14150</name>
</gene>
<dbReference type="RefSeq" id="WP_265265261.1">
    <property type="nucleotide sequence ID" value="NZ_JAIHOM010000069.1"/>
</dbReference>
<comment type="caution">
    <text evidence="1">The sequence shown here is derived from an EMBL/GenBank/DDBJ whole genome shotgun (WGS) entry which is preliminary data.</text>
</comment>
<evidence type="ECO:0000313" key="1">
    <source>
        <dbReference type="EMBL" id="MCW6037406.1"/>
    </source>
</evidence>
<evidence type="ECO:0000313" key="2">
    <source>
        <dbReference type="Proteomes" id="UP001526426"/>
    </source>
</evidence>
<organism evidence="1 2">
    <name type="scientific">Spirulina subsalsa FACHB-351</name>
    <dbReference type="NCBI Taxonomy" id="234711"/>
    <lineage>
        <taxon>Bacteria</taxon>
        <taxon>Bacillati</taxon>
        <taxon>Cyanobacteriota</taxon>
        <taxon>Cyanophyceae</taxon>
        <taxon>Spirulinales</taxon>
        <taxon>Spirulinaceae</taxon>
        <taxon>Spirulina</taxon>
    </lineage>
</organism>
<accession>A0ABT3L7C3</accession>
<dbReference type="EMBL" id="JAIHOM010000069">
    <property type="protein sequence ID" value="MCW6037406.1"/>
    <property type="molecule type" value="Genomic_DNA"/>
</dbReference>